<feature type="domain" description="NB-ARC" evidence="1">
    <location>
        <begin position="229"/>
        <end position="386"/>
    </location>
</feature>
<dbReference type="AlphaFoldDB" id="A0A8T0V3M1"/>
<dbReference type="Gene3D" id="3.40.50.300">
    <property type="entry name" value="P-loop containing nucleotide triphosphate hydrolases"/>
    <property type="match status" value="1"/>
</dbReference>
<evidence type="ECO:0000259" key="1">
    <source>
        <dbReference type="Pfam" id="PF00931"/>
    </source>
</evidence>
<sequence length="551" mass="63258">MKPWDGRSQTEVFFSSWTCSETPCTTAITSSTPSDTNLTAKRRPKSFFLRSQRELQMESFLSAVLGELMTRSVSFIINKCSNPPGLAVEDSLQRALLRAQVIIEEAVGRQITNQAMLQQLGLLRDAMHRGYYKLDTFRYQPQYAEGGKDHQTVSHFMSPSKLTSARDPYFSSPRAQNLGPLREALDRLTSMIVDVNELVIFLMSYPRLYRQPYSMHILLGNCMFGRQMEVELVINFLLHEQPHGSEEFEVLPIVGPARVGKSTLVTHGCKDERVRDRFSELFFLNEHELTDENPALREVCAMKNQNSVSKCNKDKRLLLVVELAGDLNEDAWNRLYHASRQCVPSGSKIIVTSRSDKVVKLGTTRPLTLKYLPHEAYWYFFKTLTFGSMDPETHPRLIQLAMEIAKTQNGSFDGAYITSSLLRDNFDIQFWSKVLTFLRQMIQKHVSKFGDHPSHLMNQNRPTQIGRMVAPCQEFVVYCQYQISSQEEVPKTRIQDLMYGSVMLPHGKFDVLVWRPSIPPYYSYIATCEVRELRTTAAKRKRSRKDKVALC</sequence>
<dbReference type="GO" id="GO:0043531">
    <property type="term" value="F:ADP binding"/>
    <property type="evidence" value="ECO:0007669"/>
    <property type="project" value="InterPro"/>
</dbReference>
<dbReference type="EMBL" id="CM029040">
    <property type="protein sequence ID" value="KAG2631291.1"/>
    <property type="molecule type" value="Genomic_DNA"/>
</dbReference>
<protein>
    <recommendedName>
        <fullName evidence="1">NB-ARC domain-containing protein</fullName>
    </recommendedName>
</protein>
<name>A0A8T0V3M1_PANVG</name>
<dbReference type="Proteomes" id="UP000823388">
    <property type="component" value="Chromosome 2N"/>
</dbReference>
<dbReference type="InterPro" id="IPR002182">
    <property type="entry name" value="NB-ARC"/>
</dbReference>
<keyword evidence="3" id="KW-1185">Reference proteome</keyword>
<reference evidence="2" key="1">
    <citation type="submission" date="2020-05" db="EMBL/GenBank/DDBJ databases">
        <title>WGS assembly of Panicum virgatum.</title>
        <authorList>
            <person name="Lovell J.T."/>
            <person name="Jenkins J."/>
            <person name="Shu S."/>
            <person name="Juenger T.E."/>
            <person name="Schmutz J."/>
        </authorList>
    </citation>
    <scope>NUCLEOTIDE SEQUENCE</scope>
    <source>
        <strain evidence="2">AP13</strain>
    </source>
</reference>
<evidence type="ECO:0000313" key="2">
    <source>
        <dbReference type="EMBL" id="KAG2631291.1"/>
    </source>
</evidence>
<dbReference type="PANTHER" id="PTHR33377:SF92">
    <property type="entry name" value="NB-ARC DOMAIN-CONTAINING PROTEIN"/>
    <property type="match status" value="1"/>
</dbReference>
<dbReference type="Pfam" id="PF00931">
    <property type="entry name" value="NB-ARC"/>
    <property type="match status" value="1"/>
</dbReference>
<comment type="caution">
    <text evidence="2">The sequence shown here is derived from an EMBL/GenBank/DDBJ whole genome shotgun (WGS) entry which is preliminary data.</text>
</comment>
<gene>
    <name evidence="2" type="ORF">PVAP13_2NG014700</name>
</gene>
<accession>A0A8T0V3M1</accession>
<dbReference type="InterPro" id="IPR027417">
    <property type="entry name" value="P-loop_NTPase"/>
</dbReference>
<evidence type="ECO:0000313" key="3">
    <source>
        <dbReference type="Proteomes" id="UP000823388"/>
    </source>
</evidence>
<organism evidence="2 3">
    <name type="scientific">Panicum virgatum</name>
    <name type="common">Blackwell switchgrass</name>
    <dbReference type="NCBI Taxonomy" id="38727"/>
    <lineage>
        <taxon>Eukaryota</taxon>
        <taxon>Viridiplantae</taxon>
        <taxon>Streptophyta</taxon>
        <taxon>Embryophyta</taxon>
        <taxon>Tracheophyta</taxon>
        <taxon>Spermatophyta</taxon>
        <taxon>Magnoliopsida</taxon>
        <taxon>Liliopsida</taxon>
        <taxon>Poales</taxon>
        <taxon>Poaceae</taxon>
        <taxon>PACMAD clade</taxon>
        <taxon>Panicoideae</taxon>
        <taxon>Panicodae</taxon>
        <taxon>Paniceae</taxon>
        <taxon>Panicinae</taxon>
        <taxon>Panicum</taxon>
        <taxon>Panicum sect. Hiantes</taxon>
    </lineage>
</organism>
<proteinExistence type="predicted"/>
<dbReference type="PANTHER" id="PTHR33377">
    <property type="entry name" value="OS10G0134700 PROTEIN-RELATED"/>
    <property type="match status" value="1"/>
</dbReference>
<dbReference type="SUPFAM" id="SSF52540">
    <property type="entry name" value="P-loop containing nucleoside triphosphate hydrolases"/>
    <property type="match status" value="1"/>
</dbReference>